<dbReference type="PATRIC" id="fig|1121477.3.peg.3186"/>
<evidence type="ECO:0000313" key="2">
    <source>
        <dbReference type="EMBL" id="KKB84353.1"/>
    </source>
</evidence>
<reference evidence="3 5" key="2">
    <citation type="submission" date="2016-11" db="EMBL/GenBank/DDBJ databases">
        <authorList>
            <person name="Jaros S."/>
            <person name="Januszkiewicz K."/>
            <person name="Wedrychowicz H."/>
        </authorList>
    </citation>
    <scope>NUCLEOTIDE SEQUENCE [LARGE SCALE GENOMIC DNA]</scope>
    <source>
        <strain evidence="3 5">DSM 17137</strain>
    </source>
</reference>
<dbReference type="Proteomes" id="UP000033608">
    <property type="component" value="Unassembled WGS sequence"/>
</dbReference>
<dbReference type="Gene3D" id="2.60.40.2250">
    <property type="match status" value="1"/>
</dbReference>
<keyword evidence="3" id="KW-0645">Protease</keyword>
<dbReference type="Gene3D" id="3.10.620.30">
    <property type="match status" value="1"/>
</dbReference>
<dbReference type="EMBL" id="LAJF01000076">
    <property type="protein sequence ID" value="KKB84353.1"/>
    <property type="molecule type" value="Genomic_DNA"/>
</dbReference>
<dbReference type="RefSeq" id="WP_046135235.1">
    <property type="nucleotide sequence ID" value="NZ_FQVC01000010.1"/>
</dbReference>
<sequence length="278" mass="30532">MKLSVGCDIAYEVADQATLIFNIEAMAGGHQTVLDETLTITPDLIAEEGTASQSGNRYRRLIVPQGLVKLRYEAEIDLQPLRGAPETIPEVLVARLPLETLPFLNPSRYCPSDQLSRFAGREFGHIPMGYNRVAEICNWIHDEVDYISGSSDTTTTAADTFSLRAGVCRDFAHLGITFCRALGIPARFVSCYAWQLEPQDFHAVFEAYLGDRWYLFDATRKAALDGMVRIGCGRDAADTAFATIYGTVFPSPIRVWANAPGADLNAAWTTDAISIAVN</sequence>
<dbReference type="PANTHER" id="PTHR33490:SF12">
    <property type="entry name" value="BLL5557 PROTEIN"/>
    <property type="match status" value="1"/>
</dbReference>
<gene>
    <name evidence="3" type="ORF">SAMN02745223_03178</name>
    <name evidence="2" type="ORF">VW29_10295</name>
</gene>
<dbReference type="InterPro" id="IPR002931">
    <property type="entry name" value="Transglutaminase-like"/>
</dbReference>
<evidence type="ECO:0000313" key="5">
    <source>
        <dbReference type="Proteomes" id="UP000184533"/>
    </source>
</evidence>
<evidence type="ECO:0000313" key="4">
    <source>
        <dbReference type="Proteomes" id="UP000033608"/>
    </source>
</evidence>
<dbReference type="InterPro" id="IPR038765">
    <property type="entry name" value="Papain-like_cys_pep_sf"/>
</dbReference>
<dbReference type="SMART" id="SM00460">
    <property type="entry name" value="TGc"/>
    <property type="match status" value="1"/>
</dbReference>
<reference evidence="2 4" key="1">
    <citation type="submission" date="2015-03" db="EMBL/GenBank/DDBJ databases">
        <authorList>
            <person name="Hassan Y.I."/>
            <person name="Lepp D."/>
            <person name="Zhou T."/>
        </authorList>
    </citation>
    <scope>NUCLEOTIDE SEQUENCE [LARGE SCALE GENOMIC DNA]</scope>
    <source>
        <strain evidence="2 4">DSM 17137</strain>
    </source>
</reference>
<organism evidence="2 4">
    <name type="scientific">Devosia limi DSM 17137</name>
    <dbReference type="NCBI Taxonomy" id="1121477"/>
    <lineage>
        <taxon>Bacteria</taxon>
        <taxon>Pseudomonadati</taxon>
        <taxon>Pseudomonadota</taxon>
        <taxon>Alphaproteobacteria</taxon>
        <taxon>Hyphomicrobiales</taxon>
        <taxon>Devosiaceae</taxon>
        <taxon>Devosia</taxon>
    </lineage>
</organism>
<protein>
    <submittedName>
        <fullName evidence="2 3">Transglutaminase</fullName>
    </submittedName>
</protein>
<evidence type="ECO:0000259" key="1">
    <source>
        <dbReference type="SMART" id="SM00460"/>
    </source>
</evidence>
<dbReference type="STRING" id="1121477.SAMN02745223_03178"/>
<dbReference type="GO" id="GO:0006508">
    <property type="term" value="P:proteolysis"/>
    <property type="evidence" value="ECO:0007669"/>
    <property type="project" value="UniProtKB-KW"/>
</dbReference>
<dbReference type="PANTHER" id="PTHR33490">
    <property type="entry name" value="BLR5614 PROTEIN-RELATED"/>
    <property type="match status" value="1"/>
</dbReference>
<keyword evidence="4" id="KW-1185">Reference proteome</keyword>
<dbReference type="OrthoDB" id="5438043at2"/>
<dbReference type="Proteomes" id="UP000184533">
    <property type="component" value="Unassembled WGS sequence"/>
</dbReference>
<dbReference type="AlphaFoldDB" id="A0A0F5LPW0"/>
<dbReference type="SUPFAM" id="SSF54001">
    <property type="entry name" value="Cysteine proteinases"/>
    <property type="match status" value="1"/>
</dbReference>
<dbReference type="Pfam" id="PF01841">
    <property type="entry name" value="Transglut_core"/>
    <property type="match status" value="1"/>
</dbReference>
<dbReference type="EMBL" id="FQVC01000010">
    <property type="protein sequence ID" value="SHF63255.1"/>
    <property type="molecule type" value="Genomic_DNA"/>
</dbReference>
<accession>A0A0F5LPW0</accession>
<name>A0A0F5LPW0_9HYPH</name>
<evidence type="ECO:0000313" key="3">
    <source>
        <dbReference type="EMBL" id="SHF63255.1"/>
    </source>
</evidence>
<dbReference type="GO" id="GO:0008233">
    <property type="term" value="F:peptidase activity"/>
    <property type="evidence" value="ECO:0007669"/>
    <property type="project" value="UniProtKB-KW"/>
</dbReference>
<dbReference type="InterPro" id="IPR048930">
    <property type="entry name" value="Bact_transglu_N_2"/>
</dbReference>
<keyword evidence="3" id="KW-0378">Hydrolase</keyword>
<feature type="domain" description="Transglutaminase-like" evidence="1">
    <location>
        <begin position="160"/>
        <end position="220"/>
    </location>
</feature>
<proteinExistence type="predicted"/>
<dbReference type="Pfam" id="PF21295">
    <property type="entry name" value="Bact_transglu_N_2"/>
    <property type="match status" value="1"/>
</dbReference>